<evidence type="ECO:0000313" key="5">
    <source>
        <dbReference type="EMBL" id="ACU71839.1"/>
    </source>
</evidence>
<reference evidence="5 6" key="1">
    <citation type="journal article" date="2009" name="Stand. Genomic Sci.">
        <title>Complete genome sequence of Catenulispora acidiphila type strain (ID 139908).</title>
        <authorList>
            <person name="Copeland A."/>
            <person name="Lapidus A."/>
            <person name="Glavina Del Rio T."/>
            <person name="Nolan M."/>
            <person name="Lucas S."/>
            <person name="Chen F."/>
            <person name="Tice H."/>
            <person name="Cheng J.F."/>
            <person name="Bruce D."/>
            <person name="Goodwin L."/>
            <person name="Pitluck S."/>
            <person name="Mikhailova N."/>
            <person name="Pati A."/>
            <person name="Ivanova N."/>
            <person name="Mavromatis K."/>
            <person name="Chen A."/>
            <person name="Palaniappan K."/>
            <person name="Chain P."/>
            <person name="Land M."/>
            <person name="Hauser L."/>
            <person name="Chang Y.J."/>
            <person name="Jeffries C.D."/>
            <person name="Chertkov O."/>
            <person name="Brettin T."/>
            <person name="Detter J.C."/>
            <person name="Han C."/>
            <person name="Ali Z."/>
            <person name="Tindall B.J."/>
            <person name="Goker M."/>
            <person name="Bristow J."/>
            <person name="Eisen J.A."/>
            <person name="Markowitz V."/>
            <person name="Hugenholtz P."/>
            <person name="Kyrpides N.C."/>
            <person name="Klenk H.P."/>
        </authorList>
    </citation>
    <scope>NUCLEOTIDE SEQUENCE [LARGE SCALE GENOMIC DNA]</scope>
    <source>
        <strain evidence="6">DSM 44928 / JCM 14897 / NBRC 102108 / NRRL B-24433 / ID139908</strain>
    </source>
</reference>
<dbReference type="InterPro" id="IPR043472">
    <property type="entry name" value="Macro_dom-like"/>
</dbReference>
<dbReference type="InParanoid" id="C7Q2U7"/>
<evidence type="ECO:0000313" key="6">
    <source>
        <dbReference type="Proteomes" id="UP000000851"/>
    </source>
</evidence>
<dbReference type="GO" id="GO:0006338">
    <property type="term" value="P:chromatin remodeling"/>
    <property type="evidence" value="ECO:0007669"/>
    <property type="project" value="InterPro"/>
</dbReference>
<name>C7Q2U7_CATAD</name>
<dbReference type="InterPro" id="IPR002589">
    <property type="entry name" value="Macro_dom"/>
</dbReference>
<protein>
    <submittedName>
        <fullName evidence="5">Appr-1-p processing domain protein</fullName>
    </submittedName>
</protein>
<dbReference type="SMART" id="SM00506">
    <property type="entry name" value="A1pp"/>
    <property type="match status" value="1"/>
</dbReference>
<keyword evidence="2" id="KW-0547">Nucleotide-binding</keyword>
<dbReference type="RefSeq" id="WP_012787132.1">
    <property type="nucleotide sequence ID" value="NC_013131.1"/>
</dbReference>
<dbReference type="PANTHER" id="PTHR47157:SF1">
    <property type="entry name" value="CHROMODOMAIN-HELICASE-DNA-BINDING PROTEIN 1-LIKE"/>
    <property type="match status" value="1"/>
</dbReference>
<keyword evidence="3" id="KW-0067">ATP-binding</keyword>
<sequence length="168" mass="18288">MTEITYVVGDATDPVGDRPQIIAHIVNDVGAWGAGFVLALSRRWPEPEAQYRRVFRESMEKWGRFPGLDAVFMVKVGEGLHVANMVAQHGTRGRDNPHPLDYGALRKCLRIVGTGALMMGASVHMPRIGCGLAGGRWGLVEPLIVEQLCSRGVPVAVYDLQSPDDVSP</sequence>
<dbReference type="AlphaFoldDB" id="C7Q2U7"/>
<dbReference type="HOGENOM" id="CLU_054419_3_1_11"/>
<evidence type="ECO:0000259" key="4">
    <source>
        <dbReference type="PROSITE" id="PS51154"/>
    </source>
</evidence>
<proteinExistence type="inferred from homology"/>
<feature type="domain" description="Macro" evidence="4">
    <location>
        <begin position="1"/>
        <end position="168"/>
    </location>
</feature>
<keyword evidence="6" id="KW-1185">Reference proteome</keyword>
<dbReference type="PROSITE" id="PS51154">
    <property type="entry name" value="MACRO"/>
    <property type="match status" value="1"/>
</dbReference>
<comment type="similarity">
    <text evidence="1">Belongs to the SNF2/RAD54 helicase family.</text>
</comment>
<dbReference type="eggNOG" id="COG2856">
    <property type="taxonomic scope" value="Bacteria"/>
</dbReference>
<dbReference type="EMBL" id="CP001700">
    <property type="protein sequence ID" value="ACU71839.1"/>
    <property type="molecule type" value="Genomic_DNA"/>
</dbReference>
<evidence type="ECO:0000256" key="1">
    <source>
        <dbReference type="ARBA" id="ARBA00007025"/>
    </source>
</evidence>
<evidence type="ECO:0000256" key="3">
    <source>
        <dbReference type="ARBA" id="ARBA00022840"/>
    </source>
</evidence>
<dbReference type="GO" id="GO:0005524">
    <property type="term" value="F:ATP binding"/>
    <property type="evidence" value="ECO:0007669"/>
    <property type="project" value="UniProtKB-KW"/>
</dbReference>
<dbReference type="InterPro" id="IPR031053">
    <property type="entry name" value="ALC1"/>
</dbReference>
<dbReference type="GO" id="GO:0006281">
    <property type="term" value="P:DNA repair"/>
    <property type="evidence" value="ECO:0007669"/>
    <property type="project" value="InterPro"/>
</dbReference>
<accession>C7Q2U7</accession>
<dbReference type="OrthoDB" id="9780211at2"/>
<dbReference type="Proteomes" id="UP000000851">
    <property type="component" value="Chromosome"/>
</dbReference>
<dbReference type="PANTHER" id="PTHR47157">
    <property type="entry name" value="CHROMODOMAIN-HELICASE-DNA-BINDING PROTEIN 1-LIKE"/>
    <property type="match status" value="1"/>
</dbReference>
<dbReference type="GO" id="GO:0003678">
    <property type="term" value="F:DNA helicase activity"/>
    <property type="evidence" value="ECO:0007669"/>
    <property type="project" value="InterPro"/>
</dbReference>
<dbReference type="SUPFAM" id="SSF52949">
    <property type="entry name" value="Macro domain-like"/>
    <property type="match status" value="1"/>
</dbReference>
<gene>
    <name evidence="5" type="ordered locus">Caci_2930</name>
</gene>
<dbReference type="STRING" id="479433.Caci_2930"/>
<evidence type="ECO:0000256" key="2">
    <source>
        <dbReference type="ARBA" id="ARBA00022741"/>
    </source>
</evidence>
<dbReference type="KEGG" id="cai:Caci_2930"/>
<organism evidence="5 6">
    <name type="scientific">Catenulispora acidiphila (strain DSM 44928 / JCM 14897 / NBRC 102108 / NRRL B-24433 / ID139908)</name>
    <dbReference type="NCBI Taxonomy" id="479433"/>
    <lineage>
        <taxon>Bacteria</taxon>
        <taxon>Bacillati</taxon>
        <taxon>Actinomycetota</taxon>
        <taxon>Actinomycetes</taxon>
        <taxon>Catenulisporales</taxon>
        <taxon>Catenulisporaceae</taxon>
        <taxon>Catenulispora</taxon>
    </lineage>
</organism>
<dbReference type="Gene3D" id="3.40.220.10">
    <property type="entry name" value="Leucine Aminopeptidase, subunit E, domain 1"/>
    <property type="match status" value="1"/>
</dbReference>